<evidence type="ECO:0000313" key="3">
    <source>
        <dbReference type="EMBL" id="GMN70223.1"/>
    </source>
</evidence>
<feature type="transmembrane region" description="Helical" evidence="2">
    <location>
        <begin position="69"/>
        <end position="90"/>
    </location>
</feature>
<proteinExistence type="predicted"/>
<evidence type="ECO:0000256" key="1">
    <source>
        <dbReference type="SAM" id="MobiDB-lite"/>
    </source>
</evidence>
<gene>
    <name evidence="3" type="ORF">TIFTF001_039268</name>
</gene>
<evidence type="ECO:0000256" key="2">
    <source>
        <dbReference type="SAM" id="Phobius"/>
    </source>
</evidence>
<protein>
    <submittedName>
        <fullName evidence="3">Uncharacterized protein</fullName>
    </submittedName>
</protein>
<feature type="region of interest" description="Disordered" evidence="1">
    <location>
        <begin position="1"/>
        <end position="20"/>
    </location>
</feature>
<sequence length="95" mass="10341">MATTTSFTSRAPPSSSLTPSAIPIEPWQCPSHISQSAEPALHSIASEIASRLLTYSIDVRRELSLGYLLFYYVLRNAAPLPGTAVGFLLLDEGYR</sequence>
<organism evidence="3 4">
    <name type="scientific">Ficus carica</name>
    <name type="common">Common fig</name>
    <dbReference type="NCBI Taxonomy" id="3494"/>
    <lineage>
        <taxon>Eukaryota</taxon>
        <taxon>Viridiplantae</taxon>
        <taxon>Streptophyta</taxon>
        <taxon>Embryophyta</taxon>
        <taxon>Tracheophyta</taxon>
        <taxon>Spermatophyta</taxon>
        <taxon>Magnoliopsida</taxon>
        <taxon>eudicotyledons</taxon>
        <taxon>Gunneridae</taxon>
        <taxon>Pentapetalae</taxon>
        <taxon>rosids</taxon>
        <taxon>fabids</taxon>
        <taxon>Rosales</taxon>
        <taxon>Moraceae</taxon>
        <taxon>Ficeae</taxon>
        <taxon>Ficus</taxon>
    </lineage>
</organism>
<accession>A0AA88E9I8</accession>
<name>A0AA88E9I8_FICCA</name>
<keyword evidence="2" id="KW-0812">Transmembrane</keyword>
<dbReference type="AlphaFoldDB" id="A0AA88E9I8"/>
<reference evidence="3" key="1">
    <citation type="submission" date="2023-07" db="EMBL/GenBank/DDBJ databases">
        <title>draft genome sequence of fig (Ficus carica).</title>
        <authorList>
            <person name="Takahashi T."/>
            <person name="Nishimura K."/>
        </authorList>
    </citation>
    <scope>NUCLEOTIDE SEQUENCE</scope>
</reference>
<dbReference type="EMBL" id="BTGU01001069">
    <property type="protein sequence ID" value="GMN70223.1"/>
    <property type="molecule type" value="Genomic_DNA"/>
</dbReference>
<dbReference type="Proteomes" id="UP001187192">
    <property type="component" value="Unassembled WGS sequence"/>
</dbReference>
<keyword evidence="2" id="KW-0472">Membrane</keyword>
<keyword evidence="2" id="KW-1133">Transmembrane helix</keyword>
<evidence type="ECO:0000313" key="4">
    <source>
        <dbReference type="Proteomes" id="UP001187192"/>
    </source>
</evidence>
<feature type="compositionally biased region" description="Polar residues" evidence="1">
    <location>
        <begin position="1"/>
        <end position="19"/>
    </location>
</feature>
<keyword evidence="4" id="KW-1185">Reference proteome</keyword>
<comment type="caution">
    <text evidence="3">The sequence shown here is derived from an EMBL/GenBank/DDBJ whole genome shotgun (WGS) entry which is preliminary data.</text>
</comment>